<sequence length="73" mass="7903">MPFMKAYKFGARTHDESLNLGLVYLVSAFQHTVGGGLSAASKSTRRNRAAHDGIVAAVAKLGFLEMFIAIDLY</sequence>
<keyword evidence="2" id="KW-1185">Reference proteome</keyword>
<comment type="caution">
    <text evidence="1">The sequence shown here is derived from an EMBL/GenBank/DDBJ whole genome shotgun (WGS) entry which is preliminary data.</text>
</comment>
<name>A0A016STF9_9BILA</name>
<accession>A0A016STF9</accession>
<dbReference type="EMBL" id="JARK01001516">
    <property type="protein sequence ID" value="EYB93599.1"/>
    <property type="molecule type" value="Genomic_DNA"/>
</dbReference>
<dbReference type="AlphaFoldDB" id="A0A016STF9"/>
<gene>
    <name evidence="1" type="primary">Acey_s0180.g781</name>
    <name evidence="1" type="ORF">Y032_0180g781</name>
</gene>
<dbReference type="Proteomes" id="UP000024635">
    <property type="component" value="Unassembled WGS sequence"/>
</dbReference>
<evidence type="ECO:0000313" key="1">
    <source>
        <dbReference type="EMBL" id="EYB93599.1"/>
    </source>
</evidence>
<reference evidence="2" key="1">
    <citation type="journal article" date="2015" name="Nat. Genet.">
        <title>The genome and transcriptome of the zoonotic hookworm Ancylostoma ceylanicum identify infection-specific gene families.</title>
        <authorList>
            <person name="Schwarz E.M."/>
            <person name="Hu Y."/>
            <person name="Antoshechkin I."/>
            <person name="Miller M.M."/>
            <person name="Sternberg P.W."/>
            <person name="Aroian R.V."/>
        </authorList>
    </citation>
    <scope>NUCLEOTIDE SEQUENCE</scope>
    <source>
        <strain evidence="2">HY135</strain>
    </source>
</reference>
<organism evidence="1 2">
    <name type="scientific">Ancylostoma ceylanicum</name>
    <dbReference type="NCBI Taxonomy" id="53326"/>
    <lineage>
        <taxon>Eukaryota</taxon>
        <taxon>Metazoa</taxon>
        <taxon>Ecdysozoa</taxon>
        <taxon>Nematoda</taxon>
        <taxon>Chromadorea</taxon>
        <taxon>Rhabditida</taxon>
        <taxon>Rhabditina</taxon>
        <taxon>Rhabditomorpha</taxon>
        <taxon>Strongyloidea</taxon>
        <taxon>Ancylostomatidae</taxon>
        <taxon>Ancylostomatinae</taxon>
        <taxon>Ancylostoma</taxon>
    </lineage>
</organism>
<proteinExistence type="predicted"/>
<protein>
    <submittedName>
        <fullName evidence="1">Uncharacterized protein</fullName>
    </submittedName>
</protein>
<evidence type="ECO:0000313" key="2">
    <source>
        <dbReference type="Proteomes" id="UP000024635"/>
    </source>
</evidence>